<evidence type="ECO:0000313" key="11">
    <source>
        <dbReference type="Proteomes" id="UP000013307"/>
    </source>
</evidence>
<dbReference type="AlphaFoldDB" id="N0BEH2"/>
<dbReference type="STRING" id="387631.Asulf_00649"/>
<dbReference type="InterPro" id="IPR001240">
    <property type="entry name" value="PRAI_dom"/>
</dbReference>
<evidence type="ECO:0000256" key="4">
    <source>
        <dbReference type="ARBA" id="ARBA00022605"/>
    </source>
</evidence>
<evidence type="ECO:0000259" key="9">
    <source>
        <dbReference type="Pfam" id="PF00697"/>
    </source>
</evidence>
<accession>N0BEH2</accession>
<dbReference type="UniPathway" id="UPA00035">
    <property type="reaction ID" value="UER00042"/>
</dbReference>
<sequence>MKVKICGIRSAGELDLVEKYADFTGVIVKSQSRRCISLEKAGELIDISSIPVFVVSTASFEVWNEIIRKLNPEFIQIHSEMPAEFVQEFRDMGLFIMKVFKVPLSVLDYIQFSEELVKKIESFPADLILLDSGNGSGKMHDLRVSREICRRVERKIMLAGGLNPQNVGYVVSFVNPYGVDVSSGVERDGKKDKSLIQNFLASLDDFEQEQEANTGLTGVV</sequence>
<evidence type="ECO:0000256" key="6">
    <source>
        <dbReference type="ARBA" id="ARBA00023141"/>
    </source>
</evidence>
<organism evidence="10 11">
    <name type="scientific">Archaeoglobus sulfaticallidus PM70-1</name>
    <dbReference type="NCBI Taxonomy" id="387631"/>
    <lineage>
        <taxon>Archaea</taxon>
        <taxon>Methanobacteriati</taxon>
        <taxon>Methanobacteriota</taxon>
        <taxon>Archaeoglobi</taxon>
        <taxon>Archaeoglobales</taxon>
        <taxon>Archaeoglobaceae</taxon>
        <taxon>Archaeoglobus</taxon>
    </lineage>
</organism>
<dbReference type="EC" id="5.3.1.24" evidence="8"/>
<keyword evidence="11" id="KW-1185">Reference proteome</keyword>
<evidence type="ECO:0000256" key="2">
    <source>
        <dbReference type="ARBA" id="ARBA00004664"/>
    </source>
</evidence>
<evidence type="ECO:0000256" key="8">
    <source>
        <dbReference type="HAMAP-Rule" id="MF_00135"/>
    </source>
</evidence>
<keyword evidence="7 8" id="KW-0413">Isomerase</keyword>
<dbReference type="Proteomes" id="UP000013307">
    <property type="component" value="Chromosome"/>
</dbReference>
<reference evidence="10 11" key="1">
    <citation type="journal article" date="2013" name="Genome Announc.">
        <title>Complete Genome Sequence of the Thermophilic and Facultatively Chemolithoautotrophic Sulfate Reducer Archaeoglobus sulfaticallidus Strain PM70-1T.</title>
        <authorList>
            <person name="Stokke R."/>
            <person name="Hocking W.P."/>
            <person name="Steinsbu B.O."/>
            <person name="Steen I.H."/>
        </authorList>
    </citation>
    <scope>NUCLEOTIDE SEQUENCE [LARGE SCALE GENOMIC DNA]</scope>
    <source>
        <strain evidence="10">PM70-1</strain>
    </source>
</reference>
<dbReference type="CDD" id="cd00405">
    <property type="entry name" value="PRAI"/>
    <property type="match status" value="1"/>
</dbReference>
<dbReference type="GO" id="GO:0004640">
    <property type="term" value="F:phosphoribosylanthranilate isomerase activity"/>
    <property type="evidence" value="ECO:0007669"/>
    <property type="project" value="UniProtKB-UniRule"/>
</dbReference>
<comment type="catalytic activity">
    <reaction evidence="1 8">
        <text>N-(5-phospho-beta-D-ribosyl)anthranilate = 1-(2-carboxyphenylamino)-1-deoxy-D-ribulose 5-phosphate</text>
        <dbReference type="Rhea" id="RHEA:21540"/>
        <dbReference type="ChEBI" id="CHEBI:18277"/>
        <dbReference type="ChEBI" id="CHEBI:58613"/>
        <dbReference type="EC" id="5.3.1.24"/>
    </reaction>
</comment>
<dbReference type="KEGG" id="ast:Asulf_00649"/>
<keyword evidence="4 8" id="KW-0028">Amino-acid biosynthesis</keyword>
<dbReference type="Pfam" id="PF00697">
    <property type="entry name" value="PRAI"/>
    <property type="match status" value="1"/>
</dbReference>
<dbReference type="PANTHER" id="PTHR42894">
    <property type="entry name" value="N-(5'-PHOSPHORIBOSYL)ANTHRANILATE ISOMERASE"/>
    <property type="match status" value="1"/>
</dbReference>
<dbReference type="GeneID" id="15392292"/>
<evidence type="ECO:0000313" key="10">
    <source>
        <dbReference type="EMBL" id="AGK60667.1"/>
    </source>
</evidence>
<dbReference type="HAMAP" id="MF_00135">
    <property type="entry name" value="PRAI"/>
    <property type="match status" value="1"/>
</dbReference>
<proteinExistence type="inferred from homology"/>
<dbReference type="InterPro" id="IPR044643">
    <property type="entry name" value="TrpF_fam"/>
</dbReference>
<dbReference type="PANTHER" id="PTHR42894:SF1">
    <property type="entry name" value="N-(5'-PHOSPHORIBOSYL)ANTHRANILATE ISOMERASE"/>
    <property type="match status" value="1"/>
</dbReference>
<dbReference type="OrthoDB" id="27513at2157"/>
<dbReference type="RefSeq" id="WP_015590266.1">
    <property type="nucleotide sequence ID" value="NC_021169.1"/>
</dbReference>
<gene>
    <name evidence="8" type="primary">trpF</name>
    <name evidence="10" type="ORF">Asulf_00649</name>
</gene>
<comment type="similarity">
    <text evidence="3 8">Belongs to the TrpF family.</text>
</comment>
<dbReference type="NCBIfam" id="NF002304">
    <property type="entry name" value="PRK01222.2-4"/>
    <property type="match status" value="1"/>
</dbReference>
<evidence type="ECO:0000256" key="5">
    <source>
        <dbReference type="ARBA" id="ARBA00022822"/>
    </source>
</evidence>
<dbReference type="InterPro" id="IPR013785">
    <property type="entry name" value="Aldolase_TIM"/>
</dbReference>
<dbReference type="HOGENOM" id="CLU_076364_2_1_2"/>
<keyword evidence="6 8" id="KW-0057">Aromatic amino acid biosynthesis</keyword>
<comment type="pathway">
    <text evidence="2 8">Amino-acid biosynthesis; L-tryptophan biosynthesis; L-tryptophan from chorismate: step 3/5.</text>
</comment>
<dbReference type="EMBL" id="CP005290">
    <property type="protein sequence ID" value="AGK60667.1"/>
    <property type="molecule type" value="Genomic_DNA"/>
</dbReference>
<dbReference type="Gene3D" id="3.20.20.70">
    <property type="entry name" value="Aldolase class I"/>
    <property type="match status" value="1"/>
</dbReference>
<keyword evidence="5 8" id="KW-0822">Tryptophan biosynthesis</keyword>
<feature type="domain" description="N-(5'phosphoribosyl) anthranilate isomerase (PRAI)" evidence="9">
    <location>
        <begin position="4"/>
        <end position="200"/>
    </location>
</feature>
<dbReference type="GO" id="GO:0000162">
    <property type="term" value="P:L-tryptophan biosynthetic process"/>
    <property type="evidence" value="ECO:0007669"/>
    <property type="project" value="UniProtKB-UniRule"/>
</dbReference>
<dbReference type="SUPFAM" id="SSF51366">
    <property type="entry name" value="Ribulose-phoshate binding barrel"/>
    <property type="match status" value="1"/>
</dbReference>
<protein>
    <recommendedName>
        <fullName evidence="8">N-(5'-phosphoribosyl)anthranilate isomerase</fullName>
        <shortName evidence="8">PRAI</shortName>
        <ecNumber evidence="8">5.3.1.24</ecNumber>
    </recommendedName>
</protein>
<evidence type="ECO:0000256" key="3">
    <source>
        <dbReference type="ARBA" id="ARBA00007571"/>
    </source>
</evidence>
<dbReference type="eggNOG" id="arCOG01983">
    <property type="taxonomic scope" value="Archaea"/>
</dbReference>
<evidence type="ECO:0000256" key="1">
    <source>
        <dbReference type="ARBA" id="ARBA00001164"/>
    </source>
</evidence>
<evidence type="ECO:0000256" key="7">
    <source>
        <dbReference type="ARBA" id="ARBA00023235"/>
    </source>
</evidence>
<name>N0BEH2_9EURY</name>
<dbReference type="InterPro" id="IPR011060">
    <property type="entry name" value="RibuloseP-bd_barrel"/>
</dbReference>